<dbReference type="PANTHER" id="PTHR12271">
    <property type="entry name" value="POLY A POLYMERASE CID PAP -RELATED"/>
    <property type="match status" value="1"/>
</dbReference>
<proteinExistence type="predicted"/>
<evidence type="ECO:0000259" key="1">
    <source>
        <dbReference type="Pfam" id="PF22600"/>
    </source>
</evidence>
<dbReference type="Pfam" id="PF22600">
    <property type="entry name" value="MTPAP-like_central"/>
    <property type="match status" value="1"/>
</dbReference>
<dbReference type="CDD" id="cd05402">
    <property type="entry name" value="NT_PAP_TUTase"/>
    <property type="match status" value="1"/>
</dbReference>
<comment type="caution">
    <text evidence="2">The sequence shown here is derived from an EMBL/GenBank/DDBJ whole genome shotgun (WGS) entry which is preliminary data.</text>
</comment>
<organism evidence="2 3">
    <name type="scientific">Popillia japonica</name>
    <name type="common">Japanese beetle</name>
    <dbReference type="NCBI Taxonomy" id="7064"/>
    <lineage>
        <taxon>Eukaryota</taxon>
        <taxon>Metazoa</taxon>
        <taxon>Ecdysozoa</taxon>
        <taxon>Arthropoda</taxon>
        <taxon>Hexapoda</taxon>
        <taxon>Insecta</taxon>
        <taxon>Pterygota</taxon>
        <taxon>Neoptera</taxon>
        <taxon>Endopterygota</taxon>
        <taxon>Coleoptera</taxon>
        <taxon>Polyphaga</taxon>
        <taxon>Scarabaeiformia</taxon>
        <taxon>Scarabaeidae</taxon>
        <taxon>Rutelinae</taxon>
        <taxon>Popillia</taxon>
    </lineage>
</organism>
<dbReference type="GO" id="GO:1990817">
    <property type="term" value="F:poly(A) RNA polymerase activity"/>
    <property type="evidence" value="ECO:0007669"/>
    <property type="project" value="TreeGrafter"/>
</dbReference>
<dbReference type="InterPro" id="IPR054708">
    <property type="entry name" value="MTPAP-like_central"/>
</dbReference>
<name>A0AAW1I9S2_POPJA</name>
<dbReference type="SUPFAM" id="SSF81631">
    <property type="entry name" value="PAP/OAS1 substrate-binding domain"/>
    <property type="match status" value="1"/>
</dbReference>
<dbReference type="SUPFAM" id="SSF81301">
    <property type="entry name" value="Nucleotidyltransferase"/>
    <property type="match status" value="1"/>
</dbReference>
<protein>
    <submittedName>
        <fullName evidence="2">Nucleotidyltransferase domain</fullName>
    </submittedName>
</protein>
<dbReference type="PANTHER" id="PTHR12271:SF40">
    <property type="entry name" value="POLY(A) RNA POLYMERASE GLD2"/>
    <property type="match status" value="1"/>
</dbReference>
<keyword evidence="3" id="KW-1185">Reference proteome</keyword>
<evidence type="ECO:0000313" key="2">
    <source>
        <dbReference type="EMBL" id="KAK9685927.1"/>
    </source>
</evidence>
<reference evidence="2 3" key="1">
    <citation type="journal article" date="2024" name="BMC Genomics">
        <title>De novo assembly and annotation of Popillia japonica's genome with initial clues to its potential as an invasive pest.</title>
        <authorList>
            <person name="Cucini C."/>
            <person name="Boschi S."/>
            <person name="Funari R."/>
            <person name="Cardaioli E."/>
            <person name="Iannotti N."/>
            <person name="Marturano G."/>
            <person name="Paoli F."/>
            <person name="Bruttini M."/>
            <person name="Carapelli A."/>
            <person name="Frati F."/>
            <person name="Nardi F."/>
        </authorList>
    </citation>
    <scope>NUCLEOTIDE SEQUENCE [LARGE SCALE GENOMIC DNA]</scope>
    <source>
        <strain evidence="2">DMR45628</strain>
    </source>
</reference>
<sequence length="204" mass="23282">MVYLNIRKILLRYGLFMVGSTMSGLGTENSDIDMCLLVKPCLYDARSDALSYLQNIQNVLQNCDFVTQPEVILAKVPILKFKDSRYGFEVDLNCNNAVGIRNTHLLHCYAHLDWRVRPLVIIVKLWAQANDINDAKRMTISSYSLALMVIHFLQCGVTPPAIPCLHGLYPEKFSPNSEIHNIDIQEELPQFYSDNKQSLDTQFL</sequence>
<feature type="domain" description="Poly(A) RNA polymerase mitochondrial-like central palm" evidence="1">
    <location>
        <begin position="6"/>
        <end position="110"/>
    </location>
</feature>
<dbReference type="Proteomes" id="UP001458880">
    <property type="component" value="Unassembled WGS sequence"/>
</dbReference>
<accession>A0AAW1I9S2</accession>
<dbReference type="GO" id="GO:0031123">
    <property type="term" value="P:RNA 3'-end processing"/>
    <property type="evidence" value="ECO:0007669"/>
    <property type="project" value="TreeGrafter"/>
</dbReference>
<dbReference type="EMBL" id="JASPKY010000738">
    <property type="protein sequence ID" value="KAK9685927.1"/>
    <property type="molecule type" value="Genomic_DNA"/>
</dbReference>
<dbReference type="InterPro" id="IPR043519">
    <property type="entry name" value="NT_sf"/>
</dbReference>
<dbReference type="AlphaFoldDB" id="A0AAW1I9S2"/>
<gene>
    <name evidence="2" type="ORF">QE152_g37576</name>
</gene>
<dbReference type="Gene3D" id="1.10.1410.10">
    <property type="match status" value="1"/>
</dbReference>
<dbReference type="Gene3D" id="3.30.460.10">
    <property type="entry name" value="Beta Polymerase, domain 2"/>
    <property type="match status" value="1"/>
</dbReference>
<evidence type="ECO:0000313" key="3">
    <source>
        <dbReference type="Proteomes" id="UP001458880"/>
    </source>
</evidence>